<dbReference type="OrthoDB" id="360653at2759"/>
<dbReference type="Proteomes" id="UP000076727">
    <property type="component" value="Unassembled WGS sequence"/>
</dbReference>
<feature type="region of interest" description="Disordered" evidence="1">
    <location>
        <begin position="1027"/>
        <end position="1057"/>
    </location>
</feature>
<dbReference type="STRING" id="1314783.A0A165LUW3"/>
<feature type="domain" description="U3 small nucleolar RNA-associated protein 20 C-terminal" evidence="4">
    <location>
        <begin position="2292"/>
        <end position="2558"/>
    </location>
</feature>
<evidence type="ECO:0000259" key="3">
    <source>
        <dbReference type="Pfam" id="PF20416"/>
    </source>
</evidence>
<dbReference type="GO" id="GO:0030686">
    <property type="term" value="C:90S preribosome"/>
    <property type="evidence" value="ECO:0007669"/>
    <property type="project" value="TreeGrafter"/>
</dbReference>
<organism evidence="5 6">
    <name type="scientific">Daedalea quercina L-15889</name>
    <dbReference type="NCBI Taxonomy" id="1314783"/>
    <lineage>
        <taxon>Eukaryota</taxon>
        <taxon>Fungi</taxon>
        <taxon>Dikarya</taxon>
        <taxon>Basidiomycota</taxon>
        <taxon>Agaricomycotina</taxon>
        <taxon>Agaricomycetes</taxon>
        <taxon>Polyporales</taxon>
        <taxon>Fomitopsis</taxon>
    </lineage>
</organism>
<feature type="domain" description="U3 small nucleolar RNA-associated protein 20" evidence="3">
    <location>
        <begin position="1633"/>
        <end position="1856"/>
    </location>
</feature>
<dbReference type="PANTHER" id="PTHR17695:SF11">
    <property type="entry name" value="SMALL SUBUNIT PROCESSOME COMPONENT 20 HOMOLOG"/>
    <property type="match status" value="1"/>
</dbReference>
<dbReference type="PANTHER" id="PTHR17695">
    <property type="entry name" value="SMALL SUBUNIT PROCESSOME COMPONENT 20 HOMOLOG"/>
    <property type="match status" value="1"/>
</dbReference>
<feature type="region of interest" description="Disordered" evidence="1">
    <location>
        <begin position="2540"/>
        <end position="2573"/>
    </location>
</feature>
<gene>
    <name evidence="5" type="ORF">DAEQUDRAFT_769307</name>
</gene>
<evidence type="ECO:0000259" key="4">
    <source>
        <dbReference type="Pfam" id="PF23099"/>
    </source>
</evidence>
<dbReference type="InterPro" id="IPR011430">
    <property type="entry name" value="UTP20_N"/>
</dbReference>
<dbReference type="Pfam" id="PF20416">
    <property type="entry name" value="UTP20"/>
    <property type="match status" value="1"/>
</dbReference>
<dbReference type="Gene3D" id="1.25.10.10">
    <property type="entry name" value="Leucine-rich Repeat Variant"/>
    <property type="match status" value="1"/>
</dbReference>
<dbReference type="InterPro" id="IPR057525">
    <property type="entry name" value="UTP20_C"/>
</dbReference>
<accession>A0A165LUW3</accession>
<evidence type="ECO:0000259" key="2">
    <source>
        <dbReference type="Pfam" id="PF07539"/>
    </source>
</evidence>
<dbReference type="Pfam" id="PF07539">
    <property type="entry name" value="UTP20_N"/>
    <property type="match status" value="1"/>
</dbReference>
<dbReference type="EMBL" id="KV429116">
    <property type="protein sequence ID" value="KZT64878.1"/>
    <property type="molecule type" value="Genomic_DNA"/>
</dbReference>
<dbReference type="InterPro" id="IPR052575">
    <property type="entry name" value="SSU_processome_comp_20"/>
</dbReference>
<proteinExistence type="predicted"/>
<feature type="compositionally biased region" description="Basic residues" evidence="1">
    <location>
        <begin position="2540"/>
        <end position="2557"/>
    </location>
</feature>
<keyword evidence="6" id="KW-1185">Reference proteome</keyword>
<feature type="compositionally biased region" description="Acidic residues" evidence="1">
    <location>
        <begin position="1583"/>
        <end position="1592"/>
    </location>
</feature>
<dbReference type="SUPFAM" id="SSF48371">
    <property type="entry name" value="ARM repeat"/>
    <property type="match status" value="2"/>
</dbReference>
<dbReference type="InterPro" id="IPR016024">
    <property type="entry name" value="ARM-type_fold"/>
</dbReference>
<reference evidence="5 6" key="1">
    <citation type="journal article" date="2016" name="Mol. Biol. Evol.">
        <title>Comparative Genomics of Early-Diverging Mushroom-Forming Fungi Provides Insights into the Origins of Lignocellulose Decay Capabilities.</title>
        <authorList>
            <person name="Nagy L.G."/>
            <person name="Riley R."/>
            <person name="Tritt A."/>
            <person name="Adam C."/>
            <person name="Daum C."/>
            <person name="Floudas D."/>
            <person name="Sun H."/>
            <person name="Yadav J.S."/>
            <person name="Pangilinan J."/>
            <person name="Larsson K.H."/>
            <person name="Matsuura K."/>
            <person name="Barry K."/>
            <person name="Labutti K."/>
            <person name="Kuo R."/>
            <person name="Ohm R.A."/>
            <person name="Bhattacharya S.S."/>
            <person name="Shirouzu T."/>
            <person name="Yoshinaga Y."/>
            <person name="Martin F.M."/>
            <person name="Grigoriev I.V."/>
            <person name="Hibbett D.S."/>
        </authorList>
    </citation>
    <scope>NUCLEOTIDE SEQUENCE [LARGE SCALE GENOMIC DNA]</scope>
    <source>
        <strain evidence="5 6">L-15889</strain>
    </source>
</reference>
<sequence>MDAPEDARPAKRFKYQSHKETIKQVHLPSALAQNNFDDDIADNDSHFHEVLNHWRELNLSPSFVKFAHAADGLSASMPLLLHNWRVVVDLWLEALDSADDEGLKALLDMFQKLAHDLRTTLAPSYPQVLRRLTHLLPRSLSAPAVTALLATFSALFRYVLVPAVDAELLEQAWAIFRDTLARCNPEVQRATAEVWGATLRRLKVADRELCVRMIAASAGHGLADACAWVFVSACKSVSQTLHTATASIIQPLVGYYVGAEDEEAAYTLVRRVLTALIHHCKDKEQFSGIADVLVAKFEECVKEPADEERLRRMLEVASVVCSVRQGSRLSSKQLSTLLSHFPSLPLTALLHVAVLKFAISTLTAGDMALWTGPGRTVLSRAFEQRPALALELCGALAELAWGGWRLLALPLVLKHTGELLRVMPGKTLEVLAALEKAGRLERDAVDVVWRKRLADWVDERFGGWEFSEENVLLLHGVVALSNHLPTIVPLLVSIVDSCLERANLDPCTEYADSYVNSAWVIGACLDCLATRPVKEWSQLVDVSAWARTIVERWGWSSFALGGLVSAVHASGLASQTIPFEEIYPSLQTSLLSHSRPLRLACLRLLSSPLIEMDEGTSDVVKRTLQAEEISLDVQGSRERALRISRLPVAARDGADRSADIAARWLIAQLKANLRPLWTPAAQALSILAERFGDLVWALLFAEVQSATGDTVGGSPPSWLRGQEAAGDDIWEEERSWRDPSAHKVRTAARKWHCGDATRCAVIQDQDTGDRFDSASYELQLLSALGECSSLAEKHSRDLVPHFLSISSPTTTSPSRLPRHKLSAWLTLFSKFVNPKALRSTDTLHVLYIALLSHPDRPLQRLALSCVLTYKSPYLLSREESLKELLDDTRWRDALTQLEISEIAEADRAEVVPVVMRLLFGLMLERRGRARGADRRAAVLSAFGGCRDEELHLLVELMLQPIMPNGIRPTEPFTIQAVPSDVSEKQQIGFLTLLGDVVKLLGSRLVPRWPVLLQALLDILGSAQRQMNARMAEDSPVGEDEEEPEAGEDVNDAEGSSRNAKTIRSLGLKRFTDFFRSPVSFDFASYMPEVFKVIISPRIPKLDEENTQAPSALLDLFYVWTLREDHVRLLVQYNQLTLPKIYDCLVASNVKPTVISKVFDIVEHILSLCVEDESLRDELLKPHVSVLLADLSTLVERTKGVASVADNLGRRQIAILSQIAPYLTDAKQASILLQLFFPLLRKPAKLIPEKVKADLAVIMCCLFPLIPELADEQSDTFTKTFAALSQLFQALRLRQARVALIAAFKALADVQQSISSLAILMESLNAFSSKRIDEPDFDRRLVAFASLNEDIYRTLPPRHWLPVLYNMLNFIQDPDELTIRNNAALSMKRFVEVLADDGPAHEVTWSKVLYPGIRNGLRSKTELVRAEILGVLSYAVSQCENIASLQEMRPLLANGDEEANFFNNIHHVQLHRRTRAMRRLAEYCNEGHLRSITLSEIFIPLIGNYIQSSATVDHTLVNEAISVTGRMAQRLNWGAYYAVTQHYLKLSKLKDASERVYIRSLVAVLDNFHFEMTDPIEEQNGHEEIEEDGEQSPEDDKQPPLELPVPAVSLQTSRIADAVSNRLLPKLLQHLESRDETEDTLRIPVAIGIAQIAKHLPRSTREMQIGRLLTILSQILRSKSQETRDLTRETLCRIIINLGPSYLPLQLRELRAALTRGPQLHVLAFVTHALLGHVTSADHAERFSTLDDSVNDIAHISAEVIFGESGKDVQSEEFKTKMREVRSSSSKAFDSFAITAKFISPSKISGLLLPVRNIMKETESLRVLQQVDDLLRRVAGGLNSNPHLRPADLLVLCHTLISQNARFLKSASIVRKKGGKRSDAIVQTKRKVDEVADHYGNNSFRFVAFGLELFITAHRRSRFDFEDRAIVARLESMVPVIGNALYSDRMEVVLPALKAVAAIVKCPLTSIEKSLPVFIRQMIDIIRQAGTTEAEVVQAALKSMSAVLRSQSAAQVKEQDLVYLLELITPDIEDPDRQAAVFAMLRAIVARKFVVPEIYDVMEKVSEVMVTSQSPQVQELCRGVLLQFLLDYPQGKGRLRNTMTLLAKNLSYVYESGRKSVMELLSAIISKFDAGLLREYADTMFVALVMVIANDDSARCREMASELIKTLFSRLADAQRSVVMSHLHAWASQHERVQLARVSYQVLGILIDLLQDDIAPYLPTILDDLNYALHHSQQTLETVTSEPLNLSAEELSWQAPYHALIDISKVIKISTPSVDTVTWGLVCEHLLFPHAWVRSAACRLIGQLFAARPVGTPPDQLSDDSPLSRTGMEDIANKLCLQLRSPNLDETLSVQIVKNLFYIGKCFYALDMPLSPVNPSNDNMVPEVPLDDEDEDEEATGNKGVHDKHPLRWLFSKLSHQARHAHIARRNKSSSPANWIHQPASVLKWFAAMISHMESNHDEYFLMHVLSPLYRIAEDDTIRDPQIGELKTVAAELQDLVQAKVGTTKFASVYNEIRQHVVGVRRERRNARVVQASTNPEVAARKKIHRNALKKESRKRKAQTYADTKGKSKRLRAD</sequence>
<feature type="domain" description="U3 small nucleolar RNA-associated protein 20 N-terminal" evidence="2">
    <location>
        <begin position="817"/>
        <end position="1419"/>
    </location>
</feature>
<protein>
    <submittedName>
        <fullName evidence="5">Uncharacterized protein</fullName>
    </submittedName>
</protein>
<dbReference type="InterPro" id="IPR046523">
    <property type="entry name" value="UTP20_dom"/>
</dbReference>
<feature type="compositionally biased region" description="Acidic residues" evidence="1">
    <location>
        <begin position="1035"/>
        <end position="1051"/>
    </location>
</feature>
<evidence type="ECO:0000313" key="6">
    <source>
        <dbReference type="Proteomes" id="UP000076727"/>
    </source>
</evidence>
<evidence type="ECO:0000313" key="5">
    <source>
        <dbReference type="EMBL" id="KZT64878.1"/>
    </source>
</evidence>
<feature type="region of interest" description="Disordered" evidence="1">
    <location>
        <begin position="1580"/>
        <end position="1602"/>
    </location>
</feature>
<dbReference type="InterPro" id="IPR011989">
    <property type="entry name" value="ARM-like"/>
</dbReference>
<dbReference type="GO" id="GO:0032040">
    <property type="term" value="C:small-subunit processome"/>
    <property type="evidence" value="ECO:0007669"/>
    <property type="project" value="TreeGrafter"/>
</dbReference>
<dbReference type="Pfam" id="PF23099">
    <property type="entry name" value="UTP20_C"/>
    <property type="match status" value="1"/>
</dbReference>
<name>A0A165LUW3_9APHY</name>
<evidence type="ECO:0000256" key="1">
    <source>
        <dbReference type="SAM" id="MobiDB-lite"/>
    </source>
</evidence>